<comment type="caution">
    <text evidence="6">The sequence shown here is derived from an EMBL/GenBank/DDBJ whole genome shotgun (WGS) entry which is preliminary data.</text>
</comment>
<name>A0ABV9DF22_9BACI</name>
<evidence type="ECO:0000256" key="3">
    <source>
        <dbReference type="ARBA" id="ARBA00023143"/>
    </source>
</evidence>
<organism evidence="6 7">
    <name type="scientific">Virgibacillus kekensis</name>
    <dbReference type="NCBI Taxonomy" id="202261"/>
    <lineage>
        <taxon>Bacteria</taxon>
        <taxon>Bacillati</taxon>
        <taxon>Bacillota</taxon>
        <taxon>Bacilli</taxon>
        <taxon>Bacillales</taxon>
        <taxon>Bacillaceae</taxon>
        <taxon>Virgibacillus</taxon>
    </lineage>
</organism>
<accession>A0ABV9DF22</accession>
<dbReference type="EMBL" id="JBHSFU010000003">
    <property type="protein sequence ID" value="MFC4557402.1"/>
    <property type="molecule type" value="Genomic_DNA"/>
</dbReference>
<keyword evidence="6" id="KW-0969">Cilium</keyword>
<dbReference type="RefSeq" id="WP_390293355.1">
    <property type="nucleotide sequence ID" value="NZ_JBHSFU010000003.1"/>
</dbReference>
<keyword evidence="3" id="KW-0975">Bacterial flagellum</keyword>
<feature type="domain" description="Type III secretion system flagellar brake protein YcgR PilZN" evidence="5">
    <location>
        <begin position="2"/>
        <end position="90"/>
    </location>
</feature>
<dbReference type="Proteomes" id="UP001595989">
    <property type="component" value="Unassembled WGS sequence"/>
</dbReference>
<sequence length="216" mass="24653">MKIGTLLSLEIKDREKGEIVRFRCKVAEKNEHYLFIDHPIEVKTNKSVFLPEGTHLIASYVGKDQSVYQFHTKIAAQIKMNVPVLAIHIPNKDKIKRIQRREYVRVETAVDVAIHSVELSFTTVTSDISGGGMAIIIPSNKLIEAEDEMDICLVLPLDSGDYQYVNALAEVVRVKEDKSSARIASMKFTKISKYARQGIIRYCFERQREARNKELL</sequence>
<keyword evidence="6" id="KW-0282">Flagellum</keyword>
<protein>
    <submittedName>
        <fullName evidence="6">Flagellar brake protein</fullName>
    </submittedName>
</protein>
<keyword evidence="7" id="KW-1185">Reference proteome</keyword>
<dbReference type="Gene3D" id="2.40.10.220">
    <property type="entry name" value="predicted glycosyltransferase like domains"/>
    <property type="match status" value="1"/>
</dbReference>
<reference evidence="7" key="1">
    <citation type="journal article" date="2019" name="Int. J. Syst. Evol. Microbiol.">
        <title>The Global Catalogue of Microorganisms (GCM) 10K type strain sequencing project: providing services to taxonomists for standard genome sequencing and annotation.</title>
        <authorList>
            <consortium name="The Broad Institute Genomics Platform"/>
            <consortium name="The Broad Institute Genome Sequencing Center for Infectious Disease"/>
            <person name="Wu L."/>
            <person name="Ma J."/>
        </authorList>
    </citation>
    <scope>NUCLEOTIDE SEQUENCE [LARGE SCALE GENOMIC DNA]</scope>
    <source>
        <strain evidence="7">CGMCC 4.7426</strain>
    </source>
</reference>
<evidence type="ECO:0000259" key="4">
    <source>
        <dbReference type="Pfam" id="PF07238"/>
    </source>
</evidence>
<evidence type="ECO:0000256" key="1">
    <source>
        <dbReference type="ARBA" id="ARBA00022636"/>
    </source>
</evidence>
<keyword evidence="1" id="KW-0973">c-di-GMP</keyword>
<gene>
    <name evidence="6" type="ORF">ACFO3D_04165</name>
</gene>
<feature type="domain" description="PilZ" evidence="4">
    <location>
        <begin position="99"/>
        <end position="205"/>
    </location>
</feature>
<evidence type="ECO:0000313" key="7">
    <source>
        <dbReference type="Proteomes" id="UP001595989"/>
    </source>
</evidence>
<evidence type="ECO:0000259" key="5">
    <source>
        <dbReference type="Pfam" id="PF12945"/>
    </source>
</evidence>
<keyword evidence="6" id="KW-0966">Cell projection</keyword>
<dbReference type="InterPro" id="IPR009926">
    <property type="entry name" value="T3SS_YcgR_PilZN"/>
</dbReference>
<evidence type="ECO:0000313" key="6">
    <source>
        <dbReference type="EMBL" id="MFC4557402.1"/>
    </source>
</evidence>
<dbReference type="Gene3D" id="2.30.110.10">
    <property type="entry name" value="Electron Transport, Fmn-binding Protein, Chain A"/>
    <property type="match status" value="1"/>
</dbReference>
<proteinExistence type="predicted"/>
<evidence type="ECO:0000256" key="2">
    <source>
        <dbReference type="ARBA" id="ARBA00022741"/>
    </source>
</evidence>
<keyword evidence="2" id="KW-0547">Nucleotide-binding</keyword>
<dbReference type="InterPro" id="IPR009875">
    <property type="entry name" value="PilZ_domain"/>
</dbReference>
<dbReference type="SUPFAM" id="SSF141371">
    <property type="entry name" value="PilZ domain-like"/>
    <property type="match status" value="1"/>
</dbReference>
<dbReference type="Pfam" id="PF12945">
    <property type="entry name" value="PilZNR"/>
    <property type="match status" value="1"/>
</dbReference>
<dbReference type="InterPro" id="IPR012349">
    <property type="entry name" value="Split_barrel_FMN-bd"/>
</dbReference>
<dbReference type="Pfam" id="PF07238">
    <property type="entry name" value="PilZ"/>
    <property type="match status" value="1"/>
</dbReference>